<keyword evidence="2" id="KW-1185">Reference proteome</keyword>
<reference evidence="1 2" key="1">
    <citation type="submission" date="2018-10" db="EMBL/GenBank/DDBJ databases">
        <authorList>
            <person name="Jung H.S."/>
            <person name="Jeon C.O."/>
        </authorList>
    </citation>
    <scope>NUCLEOTIDE SEQUENCE [LARGE SCALE GENOMIC DNA]</scope>
    <source>
        <strain evidence="1 2">MA-7-27</strain>
    </source>
</reference>
<dbReference type="RefSeq" id="WP_121896535.1">
    <property type="nucleotide sequence ID" value="NZ_RCNT01000001.1"/>
</dbReference>
<sequence>MKSLSLWQIIHGLGIVLLIGVGAGRAVATQTHPAADPARPAVTATGVMEFSHGRDLPAMRYVNTGPRPGGPAAFVYLERLPPAGGLQGGDQ</sequence>
<comment type="caution">
    <text evidence="1">The sequence shown here is derived from an EMBL/GenBank/DDBJ whole genome shotgun (WGS) entry which is preliminary data.</text>
</comment>
<protein>
    <submittedName>
        <fullName evidence="1">Uncharacterized protein</fullName>
    </submittedName>
</protein>
<name>A0A3L9YD45_9RHOB</name>
<proteinExistence type="predicted"/>
<dbReference type="Proteomes" id="UP000281343">
    <property type="component" value="Unassembled WGS sequence"/>
</dbReference>
<gene>
    <name evidence="1" type="ORF">D9R08_03255</name>
</gene>
<accession>A0A3L9YD45</accession>
<evidence type="ECO:0000313" key="2">
    <source>
        <dbReference type="Proteomes" id="UP000281343"/>
    </source>
</evidence>
<organism evidence="1 2">
    <name type="scientific">Rhodophyticola porphyridii</name>
    <dbReference type="NCBI Taxonomy" id="1852017"/>
    <lineage>
        <taxon>Bacteria</taxon>
        <taxon>Pseudomonadati</taxon>
        <taxon>Pseudomonadota</taxon>
        <taxon>Alphaproteobacteria</taxon>
        <taxon>Rhodobacterales</taxon>
        <taxon>Roseobacteraceae</taxon>
        <taxon>Rhodophyticola</taxon>
    </lineage>
</organism>
<evidence type="ECO:0000313" key="1">
    <source>
        <dbReference type="EMBL" id="RMA43946.1"/>
    </source>
</evidence>
<dbReference type="EMBL" id="RCNT01000001">
    <property type="protein sequence ID" value="RMA43946.1"/>
    <property type="molecule type" value="Genomic_DNA"/>
</dbReference>
<dbReference type="AlphaFoldDB" id="A0A3L9YD45"/>